<feature type="region of interest" description="Disordered" evidence="2">
    <location>
        <begin position="1940"/>
        <end position="1972"/>
    </location>
</feature>
<dbReference type="Pfam" id="PF00567">
    <property type="entry name" value="TUDOR"/>
    <property type="match status" value="9"/>
</dbReference>
<feature type="domain" description="Tudor" evidence="3">
    <location>
        <begin position="1046"/>
        <end position="1100"/>
    </location>
</feature>
<dbReference type="InterPro" id="IPR002999">
    <property type="entry name" value="Tudor"/>
</dbReference>
<evidence type="ECO:0000313" key="4">
    <source>
        <dbReference type="EMBL" id="KAJ1522672.1"/>
    </source>
</evidence>
<keyword evidence="5" id="KW-1185">Reference proteome</keyword>
<feature type="domain" description="Tudor" evidence="3">
    <location>
        <begin position="555"/>
        <end position="613"/>
    </location>
</feature>
<feature type="region of interest" description="Disordered" evidence="2">
    <location>
        <begin position="275"/>
        <end position="297"/>
    </location>
</feature>
<dbReference type="Gene3D" id="2.30.30.140">
    <property type="match status" value="9"/>
</dbReference>
<dbReference type="GO" id="GO:0034587">
    <property type="term" value="P:piRNA processing"/>
    <property type="evidence" value="ECO:0007669"/>
    <property type="project" value="TreeGrafter"/>
</dbReference>
<feature type="domain" description="Tudor" evidence="3">
    <location>
        <begin position="1615"/>
        <end position="1669"/>
    </location>
</feature>
<dbReference type="GO" id="GO:0030719">
    <property type="term" value="P:P granule organization"/>
    <property type="evidence" value="ECO:0007669"/>
    <property type="project" value="TreeGrafter"/>
</dbReference>
<protein>
    <recommendedName>
        <fullName evidence="3">Tudor domain-containing protein</fullName>
    </recommendedName>
</protein>
<feature type="domain" description="Tudor" evidence="3">
    <location>
        <begin position="862"/>
        <end position="920"/>
    </location>
</feature>
<dbReference type="InterPro" id="IPR035437">
    <property type="entry name" value="SNase_OB-fold_sf"/>
</dbReference>
<accession>A0AAV7XDM4</accession>
<dbReference type="SUPFAM" id="SSF63748">
    <property type="entry name" value="Tudor/PWWP/MBT"/>
    <property type="match status" value="9"/>
</dbReference>
<keyword evidence="1" id="KW-0175">Coiled coil</keyword>
<reference evidence="4" key="1">
    <citation type="submission" date="2022-12" db="EMBL/GenBank/DDBJ databases">
        <title>Chromosome-level genome assembly of the bean flower thrips Megalurothrips usitatus.</title>
        <authorList>
            <person name="Ma L."/>
            <person name="Liu Q."/>
            <person name="Li H."/>
            <person name="Cai W."/>
        </authorList>
    </citation>
    <scope>NUCLEOTIDE SEQUENCE</scope>
    <source>
        <strain evidence="4">Cailab_2022a</strain>
    </source>
</reference>
<dbReference type="SMART" id="SM00333">
    <property type="entry name" value="TUDOR"/>
    <property type="match status" value="9"/>
</dbReference>
<feature type="coiled-coil region" evidence="1">
    <location>
        <begin position="1588"/>
        <end position="1615"/>
    </location>
</feature>
<dbReference type="GO" id="GO:0043186">
    <property type="term" value="C:P granule"/>
    <property type="evidence" value="ECO:0007669"/>
    <property type="project" value="TreeGrafter"/>
</dbReference>
<feature type="compositionally biased region" description="Basic and acidic residues" evidence="2">
    <location>
        <begin position="696"/>
        <end position="736"/>
    </location>
</feature>
<dbReference type="PANTHER" id="PTHR22948">
    <property type="entry name" value="TUDOR DOMAIN CONTAINING PROTEIN"/>
    <property type="match status" value="1"/>
</dbReference>
<dbReference type="FunFam" id="2.30.30.140:FF:000018">
    <property type="entry name" value="Serine/threonine-protein kinase 31"/>
    <property type="match status" value="1"/>
</dbReference>
<dbReference type="Gene3D" id="2.40.50.90">
    <property type="match status" value="7"/>
</dbReference>
<evidence type="ECO:0000256" key="1">
    <source>
        <dbReference type="SAM" id="Coils"/>
    </source>
</evidence>
<name>A0AAV7XDM4_9NEOP</name>
<dbReference type="GO" id="GO:0007283">
    <property type="term" value="P:spermatogenesis"/>
    <property type="evidence" value="ECO:0007669"/>
    <property type="project" value="TreeGrafter"/>
</dbReference>
<gene>
    <name evidence="4" type="ORF">ONE63_001837</name>
</gene>
<dbReference type="PANTHER" id="PTHR22948:SF29">
    <property type="entry name" value="FI02030P-RELATED"/>
    <property type="match status" value="1"/>
</dbReference>
<sequence length="2318" mass="252524">MGSLGYFNIFVTHAEKHGNFLRVYGHLDHTSAKTVERLLQQQFEHWEGGNCLPESVHVDALCAARYSDGAYYRARVLAVEPGFATVVFIDFGNRERLPLTDLRVPGAKEAASIFRIPAQASPFILSGVIGPWTAPILNEVMAKIGYEEVTGLVIKTVGDSISLLKVYHENRDYCDTLQSQGFASVVPQEYFEALVLTTLTGPAPMAAPMTVPGYPIHPMQQVYPNQNLLMEQVGVWPMWQRVGAAGAAPALPALTLSVPISMAPTLTTVPASGMAGAPPTVTPSPLRSVPSHEARKKATPLTRFNALTLDSNSEHKVFVSHVEKGTFSFAVQLSANEKLLETLVDQLNSSSAQFSHLGLPFLPGTTCLAKYSEDDTIYRAVVTSAELDRCRVYFVDYGNTDAVKCQDLFEIPAEYTQLQAMAVQFTLAGVGNVPTTEETCQLFYDLVLEKDAVIQVVPSKTGAKQLCELFIEDTNIKELINLEALKNRRKKAPRLEFKNVQLPETGSKVKVVVAYVKSFSQFYVQLAANSASLKDMMSRVNEHCNGSAEPLQESDVQPGAPCCALFDGDGQYYRAILLNCDMQDLSVMYVDFGNVEKVTLAHLKSANSALVDDLRTQAIPCALQGFENLSDEQLVSKFEELVLEKTFTMHVEKLDVGQPQLIVRLFDSDGADVSHVLAPQPLSTPSTRGAQAHNGLDSHADPRGSRSSGRDFARDSSERGERSTQRDRGGKSRESLELSAGSQHQSKADPEAWGIGKGGRRLGHCDRTEVEGPGYDARVSYHNQDKPSKSSSCPRQPDKTSEVIVTSIVEIPHMQGSQVPVVISWFESPARFYCQLKSTQAEFEKRMRDLQSDYECRTPLSSPRVGDAIVARFKEDNGFYRGVIKIQKGNKFGVQYIDYGNKALLESNHIYGLLHQYSDFPAHAIPCQLKDVKPPGEKWVKSSSLAEYFSSGEFTLSFHDAESECCTVSLKRNGIDVGTDLISKKLASPIKPTVSIAVGSSLPADLSFIKSADEFYVHLQSGSEELEEMQGQLQAASSGMEPLSELPQPGTKIMALYSEDSVWYRGQMQPDGRILFIDYGNDEHVELENMKKLPEGLASVDAMALKCSLAAPDNMGWLPCVMERLESELESGPFTVVVRAIHEDLFTVDVINSAGCSIGTSFAEEGLTCGQENQGLSLAVGDSSPADLSFIKSANEFYVHLQSESEKLEQLQGLLQAASTSMELLSELPQPGTKIMALYSEDSVWYRGQTLPDGRILFIDYGNDEHVELENMKKLPQELSNVRSMALKCSLAAPDDRTWAPDVMDQLVSELESGPFTIIVKAINDDLFVVDVLNAAGSSVSTTLAERGLLYVQEEVAESVVSTTQAEQGSVCGQEEVENLNLAVGSCLPADLSFIKSPNEFYIHPLCQSNKLEKMQEDLQAVSHCMRLLSSLPETGDKIMALYSQDSVWYRGQVLPGGRILFIDYGNDEDVELENMRNLPPEFSTVDPLALKCSLASPSGMTWSPSVMDKLVPELESGPFTVVIKENRDNLFIVDVVNSAGCSVGTALAGEGLLSVEEEVKGVSLLAGSNFPADLSFIKSANEFYVHLQSESEKLEQIQGQLQAASTSMESLSELPQPGTKIMALYSEDSVWYRGQTLPDGRILFIDYGNDEHVELDNMKKLPEGLASVGAMALTCSLAAPENKAWSPRVMDRLVSELESGPFTVVVKAVEDELLSVDVINAAGHSIGSALVEEGFLEDSDGVGECVALRSPGEKSEALDASVVFAESPAEFYIHLSTDESDIENVAASLSSAEHFPEIPAEEVKPGLKCAALFDADMVWYRAKVLKTEGGILVKFIDYGNEAITTSIRALPHNLEQVHPLALHCTLPAPDGGAWMDCAIERFNQLIDAEDKFQVELLSSVEPFITNLIYNGGEGVYQELASMCGKEKLEVDQELVHLRESLKSPSASRDTFRSPSPPLARGKTREPAVESNFPAPAVDEIISSSGDVSRAPCVGVGLVSPLGISAPEEGEITVVSEADSCTPRGVTEASGSETNVEVQELVEVNGDMHTPHDLDDIAVTVKDVSDVPSSSACEFSTGDMMVNNVCKSSDNCDLQDVGVESSSCTNLLVENHIPGSSNMAVASTSDLYSEADISSNFNTLNLDDSVVILEREIPTITIDDDSDVCDETSESLPPDNVTLNLLDLNEAEDEIEQSVSSADNFMEDGSEFQCNGTVLSSIEEEVEDDAYLVKNAVENETVSSEGCSLGSDKDTELVVSLYTYANAPAMESNVDSVCHGQSTAKASDFEDDFRRGVPGSKLYMFEDCEQHNFSVEVLSSRE</sequence>
<feature type="domain" description="Tudor" evidence="3">
    <location>
        <begin position="55"/>
        <end position="112"/>
    </location>
</feature>
<evidence type="ECO:0000256" key="2">
    <source>
        <dbReference type="SAM" id="MobiDB-lite"/>
    </source>
</evidence>
<feature type="region of interest" description="Disordered" evidence="2">
    <location>
        <begin position="676"/>
        <end position="799"/>
    </location>
</feature>
<organism evidence="4 5">
    <name type="scientific">Megalurothrips usitatus</name>
    <name type="common">bean blossom thrips</name>
    <dbReference type="NCBI Taxonomy" id="439358"/>
    <lineage>
        <taxon>Eukaryota</taxon>
        <taxon>Metazoa</taxon>
        <taxon>Ecdysozoa</taxon>
        <taxon>Arthropoda</taxon>
        <taxon>Hexapoda</taxon>
        <taxon>Insecta</taxon>
        <taxon>Pterygota</taxon>
        <taxon>Neoptera</taxon>
        <taxon>Paraneoptera</taxon>
        <taxon>Thysanoptera</taxon>
        <taxon>Terebrantia</taxon>
        <taxon>Thripoidea</taxon>
        <taxon>Thripidae</taxon>
        <taxon>Megalurothrips</taxon>
    </lineage>
</organism>
<feature type="domain" description="Tudor" evidence="3">
    <location>
        <begin position="1228"/>
        <end position="1282"/>
    </location>
</feature>
<dbReference type="PROSITE" id="PS50304">
    <property type="entry name" value="TUDOR"/>
    <property type="match status" value="9"/>
</dbReference>
<dbReference type="InterPro" id="IPR050621">
    <property type="entry name" value="Tudor_domain_containing"/>
</dbReference>
<feature type="domain" description="Tudor" evidence="3">
    <location>
        <begin position="1432"/>
        <end position="1486"/>
    </location>
</feature>
<evidence type="ECO:0000259" key="3">
    <source>
        <dbReference type="PROSITE" id="PS50304"/>
    </source>
</evidence>
<feature type="domain" description="Tudor" evidence="3">
    <location>
        <begin position="1803"/>
        <end position="1860"/>
    </location>
</feature>
<dbReference type="EMBL" id="JAPTSV010000011">
    <property type="protein sequence ID" value="KAJ1522672.1"/>
    <property type="molecule type" value="Genomic_DNA"/>
</dbReference>
<dbReference type="Proteomes" id="UP001075354">
    <property type="component" value="Chromosome 11"/>
</dbReference>
<comment type="caution">
    <text evidence="4">The sequence shown here is derived from an EMBL/GenBank/DDBJ whole genome shotgun (WGS) entry which is preliminary data.</text>
</comment>
<proteinExistence type="predicted"/>
<feature type="domain" description="Tudor" evidence="3">
    <location>
        <begin position="360"/>
        <end position="418"/>
    </location>
</feature>
<evidence type="ECO:0000313" key="5">
    <source>
        <dbReference type="Proteomes" id="UP001075354"/>
    </source>
</evidence>